<dbReference type="OrthoDB" id="241638at2"/>
<accession>A0A1M5GI61</accession>
<evidence type="ECO:0000259" key="8">
    <source>
        <dbReference type="Pfam" id="PF08450"/>
    </source>
</evidence>
<evidence type="ECO:0000256" key="4">
    <source>
        <dbReference type="ARBA" id="ARBA00023295"/>
    </source>
</evidence>
<dbReference type="EMBL" id="FQUS01000017">
    <property type="protein sequence ID" value="SHG03445.1"/>
    <property type="molecule type" value="Genomic_DNA"/>
</dbReference>
<feature type="binding site" evidence="6">
    <location>
        <position position="606"/>
    </location>
    <ligand>
        <name>a divalent metal cation</name>
        <dbReference type="ChEBI" id="CHEBI:60240"/>
    </ligand>
</feature>
<dbReference type="Pfam" id="PF08450">
    <property type="entry name" value="SGL"/>
    <property type="match status" value="1"/>
</dbReference>
<feature type="active site" description="Proton donor/acceptor" evidence="5">
    <location>
        <position position="606"/>
    </location>
</feature>
<evidence type="ECO:0000256" key="6">
    <source>
        <dbReference type="PIRSR" id="PIRSR605511-2"/>
    </source>
</evidence>
<evidence type="ECO:0000256" key="3">
    <source>
        <dbReference type="ARBA" id="ARBA00022801"/>
    </source>
</evidence>
<keyword evidence="4" id="KW-0326">Glycosidase</keyword>
<dbReference type="Pfam" id="PF04616">
    <property type="entry name" value="Glyco_hydro_43"/>
    <property type="match status" value="1"/>
</dbReference>
<evidence type="ECO:0000256" key="5">
    <source>
        <dbReference type="PIRSR" id="PIRSR605511-1"/>
    </source>
</evidence>
<organism evidence="9 10">
    <name type="scientific">Fodinibius roseus</name>
    <dbReference type="NCBI Taxonomy" id="1194090"/>
    <lineage>
        <taxon>Bacteria</taxon>
        <taxon>Pseudomonadati</taxon>
        <taxon>Balneolota</taxon>
        <taxon>Balneolia</taxon>
        <taxon>Balneolales</taxon>
        <taxon>Balneolaceae</taxon>
        <taxon>Fodinibius</taxon>
    </lineage>
</organism>
<evidence type="ECO:0000313" key="10">
    <source>
        <dbReference type="Proteomes" id="UP000184041"/>
    </source>
</evidence>
<gene>
    <name evidence="9" type="ORF">SAMN05443144_11763</name>
</gene>
<dbReference type="Gene3D" id="2.120.10.30">
    <property type="entry name" value="TolB, C-terminal domain"/>
    <property type="match status" value="1"/>
</dbReference>
<evidence type="ECO:0000256" key="1">
    <source>
        <dbReference type="ARBA" id="ARBA00009865"/>
    </source>
</evidence>
<reference evidence="9 10" key="1">
    <citation type="submission" date="2016-11" db="EMBL/GenBank/DDBJ databases">
        <authorList>
            <person name="Jaros S."/>
            <person name="Januszkiewicz K."/>
            <person name="Wedrychowicz H."/>
        </authorList>
    </citation>
    <scope>NUCLEOTIDE SEQUENCE [LARGE SCALE GENOMIC DNA]</scope>
    <source>
        <strain evidence="9 10">DSM 21986</strain>
    </source>
</reference>
<dbReference type="InterPro" id="IPR011042">
    <property type="entry name" value="6-blade_b-propeller_TolB-like"/>
</dbReference>
<keyword evidence="6" id="KW-0862">Zinc</keyword>
<dbReference type="PANTHER" id="PTHR43817">
    <property type="entry name" value="GLYCOSYL HYDROLASE"/>
    <property type="match status" value="1"/>
</dbReference>
<dbReference type="InterPro" id="IPR023296">
    <property type="entry name" value="Glyco_hydro_beta-prop_sf"/>
</dbReference>
<comment type="similarity">
    <text evidence="1">Belongs to the glycosyl hydrolase 43 family.</text>
</comment>
<dbReference type="AlphaFoldDB" id="A0A1M5GI61"/>
<dbReference type="InterPro" id="IPR013658">
    <property type="entry name" value="SGL"/>
</dbReference>
<dbReference type="Gene3D" id="2.115.10.20">
    <property type="entry name" value="Glycosyl hydrolase domain, family 43"/>
    <property type="match status" value="1"/>
</dbReference>
<feature type="site" description="Important for catalytic activity, responsible for pKa modulation of the active site Glu and correct orientation of both the proton donor and substrate" evidence="7">
    <location>
        <position position="176"/>
    </location>
</feature>
<keyword evidence="2" id="KW-0732">Signal</keyword>
<dbReference type="SUPFAM" id="SSF75005">
    <property type="entry name" value="Arabinanase/levansucrase/invertase"/>
    <property type="match status" value="1"/>
</dbReference>
<dbReference type="CDD" id="cd18817">
    <property type="entry name" value="GH43f_LbAraf43-like"/>
    <property type="match status" value="1"/>
</dbReference>
<feature type="binding site" evidence="6">
    <location>
        <position position="395"/>
    </location>
    <ligand>
        <name>a divalent metal cation</name>
        <dbReference type="ChEBI" id="CHEBI:60240"/>
    </ligand>
</feature>
<dbReference type="STRING" id="1194090.SAMN05443144_11763"/>
<evidence type="ECO:0000256" key="7">
    <source>
        <dbReference type="PIRSR" id="PIRSR606710-2"/>
    </source>
</evidence>
<dbReference type="Proteomes" id="UP000184041">
    <property type="component" value="Unassembled WGS sequence"/>
</dbReference>
<dbReference type="PANTHER" id="PTHR43817:SF1">
    <property type="entry name" value="HYDROLASE, FAMILY 43, PUTATIVE (AFU_ORTHOLOGUE AFUA_3G01660)-RELATED"/>
    <property type="match status" value="1"/>
</dbReference>
<evidence type="ECO:0000313" key="9">
    <source>
        <dbReference type="EMBL" id="SHG03445.1"/>
    </source>
</evidence>
<feature type="binding site" evidence="6">
    <location>
        <position position="552"/>
    </location>
    <ligand>
        <name>a divalent metal cation</name>
        <dbReference type="ChEBI" id="CHEBI:60240"/>
    </ligand>
</feature>
<keyword evidence="6" id="KW-0479">Metal-binding</keyword>
<dbReference type="GO" id="GO:0004553">
    <property type="term" value="F:hydrolase activity, hydrolyzing O-glycosyl compounds"/>
    <property type="evidence" value="ECO:0007669"/>
    <property type="project" value="InterPro"/>
</dbReference>
<dbReference type="InterPro" id="IPR005511">
    <property type="entry name" value="SMP-30"/>
</dbReference>
<name>A0A1M5GI61_9BACT</name>
<keyword evidence="3" id="KW-0378">Hydrolase</keyword>
<proteinExistence type="inferred from homology"/>
<dbReference type="PRINTS" id="PR01790">
    <property type="entry name" value="SMP30FAMILY"/>
</dbReference>
<dbReference type="GO" id="GO:0046872">
    <property type="term" value="F:metal ion binding"/>
    <property type="evidence" value="ECO:0007669"/>
    <property type="project" value="UniProtKB-KW"/>
</dbReference>
<dbReference type="InterPro" id="IPR006710">
    <property type="entry name" value="Glyco_hydro_43"/>
</dbReference>
<comment type="cofactor">
    <cofactor evidence="6">
        <name>Zn(2+)</name>
        <dbReference type="ChEBI" id="CHEBI:29105"/>
    </cofactor>
    <text evidence="6">Binds 1 divalent metal cation per subunit.</text>
</comment>
<keyword evidence="10" id="KW-1185">Reference proteome</keyword>
<protein>
    <submittedName>
        <fullName evidence="9">Beta-xylosidase, GH43 family</fullName>
    </submittedName>
</protein>
<evidence type="ECO:0000256" key="2">
    <source>
        <dbReference type="ARBA" id="ARBA00022729"/>
    </source>
</evidence>
<dbReference type="SUPFAM" id="SSF63829">
    <property type="entry name" value="Calcium-dependent phosphotriesterase"/>
    <property type="match status" value="1"/>
</dbReference>
<feature type="domain" description="SMP-30/Gluconolactonase/LRE-like region" evidence="8">
    <location>
        <begin position="393"/>
        <end position="659"/>
    </location>
</feature>
<sequence length="669" mass="75387">MIRFPFQSDRFPFFAVLIAVLFLWTGLTAPETARAQASLGSSASVAEEVPYTNPLILQRADPWVYRHRDGYYYFTATVPEYDRLEVRRAKTIEGLREAEPKVIWRKHDEGPMGAHIWAPELHYIDGKWYIYFAAGGAEDVWAIRMYVLENDSDDPLEGEWTEKGQTKTRWETFSLDATTFEHRGTRYMVWAQHPPDMDGNTALYIAEMDTPWSIRQPQVELTRPDYEWEKQLFEVNEGAAVIKRGDKIFMTYSASGTDHNYAVGLLTADAGANLLDPDSWEKSPEPVFQTSEENGIYGPGHNSFTTTPDGETDLFIYHARSYKEIDGDPLDDPNRHTRVHKVRWTEDGTPLFGEPLPDNRYQKIGSIEQMDPELSRLLDPEARPELIGGGYAWSEGPLWVDEHRFLLFSDIPNNIIYKWEEGEGISEYLKPSGYTGKEERGGELGSNGLMIGREGALILAQHGDRRIARMDAPLTDPEPRFVTLADSFNNKRINTPNDLVQHSNGSIYFTDPPYGFEQRGEDPAQELDFQGVYRLDPSGEMELVTDELHRPNGVALSPDERTLYVGNSGSENPIWMAFDVDEEGGTSNGRVFLDPAEVVDEPGGPDGMVVDEEGTIYSTGPGGVWVITPEAEVLGIIKTGRPTSNCTIGNDGKMLYITADDYLLRLPLK</sequence>
<feature type="binding site" evidence="6">
    <location>
        <position position="497"/>
    </location>
    <ligand>
        <name>substrate</name>
    </ligand>
</feature>
<dbReference type="GO" id="GO:0005975">
    <property type="term" value="P:carbohydrate metabolic process"/>
    <property type="evidence" value="ECO:0007669"/>
    <property type="project" value="InterPro"/>
</dbReference>